<dbReference type="PROSITE" id="PS00198">
    <property type="entry name" value="4FE4S_FER_1"/>
    <property type="match status" value="4"/>
</dbReference>
<evidence type="ECO:0000256" key="2">
    <source>
        <dbReference type="ARBA" id="ARBA00022723"/>
    </source>
</evidence>
<dbReference type="Pfam" id="PF12838">
    <property type="entry name" value="Fer4_7"/>
    <property type="match status" value="2"/>
</dbReference>
<gene>
    <name evidence="6" type="ORF">BKD89_00980</name>
</gene>
<evidence type="ECO:0000259" key="5">
    <source>
        <dbReference type="PROSITE" id="PS51379"/>
    </source>
</evidence>
<reference evidence="6 7" key="1">
    <citation type="submission" date="2016-10" db="EMBL/GenBank/DDBJ databases">
        <title>Complete genome of the TMA-utilizing, human hosted archaeon Methanomethylophilus alvus Gen. nov, sp. nov., strain Mx-05, derived from a pure culture.</title>
        <authorList>
            <person name="Brugere J.-F."/>
            <person name="Ben Hania W."/>
            <person name="Chaudhary P.P."/>
            <person name="Gaci N."/>
            <person name="Borrel G."/>
            <person name="Cao Van Tuat L."/>
            <person name="Fardeau M.-L."/>
            <person name="Harris H.M.B."/>
            <person name="O'Toole P.W."/>
            <person name="Ollivier B."/>
        </authorList>
    </citation>
    <scope>NUCLEOTIDE SEQUENCE [LARGE SCALE GENOMIC DNA]</scope>
    <source>
        <strain evidence="6 7">Mx-05</strain>
    </source>
</reference>
<dbReference type="GO" id="GO:0016020">
    <property type="term" value="C:membrane"/>
    <property type="evidence" value="ECO:0007669"/>
    <property type="project" value="InterPro"/>
</dbReference>
<dbReference type="RefSeq" id="WP_015504105.1">
    <property type="nucleotide sequence ID" value="NZ_CAYARL010000008.1"/>
</dbReference>
<feature type="domain" description="4Fe-4S ferredoxin-type" evidence="5">
    <location>
        <begin position="180"/>
        <end position="209"/>
    </location>
</feature>
<dbReference type="EMBL" id="CP017686">
    <property type="protein sequence ID" value="AYQ54396.1"/>
    <property type="molecule type" value="Genomic_DNA"/>
</dbReference>
<evidence type="ECO:0000313" key="6">
    <source>
        <dbReference type="EMBL" id="AYQ54396.1"/>
    </source>
</evidence>
<dbReference type="PANTHER" id="PTHR10849">
    <property type="entry name" value="NADH DEHYDROGENASE UBIQUINONE IRON-SULFUR PROTEIN 8, MITOCHONDRIAL"/>
    <property type="match status" value="1"/>
</dbReference>
<evidence type="ECO:0000256" key="4">
    <source>
        <dbReference type="ARBA" id="ARBA00023014"/>
    </source>
</evidence>
<evidence type="ECO:0000256" key="3">
    <source>
        <dbReference type="ARBA" id="ARBA00023004"/>
    </source>
</evidence>
<accession>A0A3G3IEW8</accession>
<keyword evidence="1" id="KW-0004">4Fe-4S</keyword>
<feature type="domain" description="4Fe-4S ferredoxin-type" evidence="5">
    <location>
        <begin position="219"/>
        <end position="248"/>
    </location>
</feature>
<dbReference type="GO" id="GO:0016651">
    <property type="term" value="F:oxidoreductase activity, acting on NAD(P)H"/>
    <property type="evidence" value="ECO:0007669"/>
    <property type="project" value="InterPro"/>
</dbReference>
<keyword evidence="3" id="KW-0408">Iron</keyword>
<dbReference type="Gene3D" id="3.30.70.20">
    <property type="match status" value="1"/>
</dbReference>
<feature type="domain" description="4Fe-4S ferredoxin-type" evidence="5">
    <location>
        <begin position="59"/>
        <end position="88"/>
    </location>
</feature>
<dbReference type="Proteomes" id="UP000273278">
    <property type="component" value="Chromosome"/>
</dbReference>
<dbReference type="InterPro" id="IPR017896">
    <property type="entry name" value="4Fe4S_Fe-S-bd"/>
</dbReference>
<evidence type="ECO:0000313" key="7">
    <source>
        <dbReference type="Proteomes" id="UP000273278"/>
    </source>
</evidence>
<keyword evidence="6" id="KW-0456">Lyase</keyword>
<dbReference type="OMA" id="MMICPAP"/>
<dbReference type="InterPro" id="IPR010226">
    <property type="entry name" value="NADH_quinone_OxRdtase_chainI"/>
</dbReference>
<dbReference type="SUPFAM" id="SSF54862">
    <property type="entry name" value="4Fe-4S ferredoxins"/>
    <property type="match status" value="2"/>
</dbReference>
<dbReference type="GO" id="GO:0046872">
    <property type="term" value="F:metal ion binding"/>
    <property type="evidence" value="ECO:0007669"/>
    <property type="project" value="UniProtKB-KW"/>
</dbReference>
<dbReference type="GO" id="GO:0051539">
    <property type="term" value="F:4 iron, 4 sulfur cluster binding"/>
    <property type="evidence" value="ECO:0007669"/>
    <property type="project" value="UniProtKB-KW"/>
</dbReference>
<sequence length="249" mass="28448">MTMEYLEKYRDGRHKNWKDLWIMRPIVKCCRVLIRTTIHRPVTVLYPYEALWNPDNYRGRPALDFNKCVGCGMCARMCPCDAIILVDTPDDEGNNVKRPQVNMGRCSFCSYCAEYCPVDAMTVSPIVELAEYTRSDLIYGPRRLAYDKTTEGMKIVLEETLISDFKSGNGERRVKPFMIDRPELESSKCISCKKCAKVCPVNAINMVEHGTNAKGRPILWPEINNETCICCENCVDACPKDALHIKEVL</sequence>
<dbReference type="GO" id="GO:0016829">
    <property type="term" value="F:lyase activity"/>
    <property type="evidence" value="ECO:0007669"/>
    <property type="project" value="UniProtKB-KW"/>
</dbReference>
<dbReference type="Gene3D" id="3.30.70.3270">
    <property type="match status" value="1"/>
</dbReference>
<dbReference type="CDD" id="cd10549">
    <property type="entry name" value="MtMvhB_like"/>
    <property type="match status" value="1"/>
</dbReference>
<dbReference type="InterPro" id="IPR017900">
    <property type="entry name" value="4Fe4S_Fe_S_CS"/>
</dbReference>
<protein>
    <submittedName>
        <fullName evidence="6">Formate hydrogenlyase</fullName>
    </submittedName>
</protein>
<dbReference type="GeneID" id="41320999"/>
<evidence type="ECO:0000256" key="1">
    <source>
        <dbReference type="ARBA" id="ARBA00022485"/>
    </source>
</evidence>
<keyword evidence="2" id="KW-0479">Metal-binding</keyword>
<keyword evidence="4" id="KW-0411">Iron-sulfur</keyword>
<organism evidence="6 7">
    <name type="scientific">Methanomethylophilus alvi</name>
    <dbReference type="NCBI Taxonomy" id="1291540"/>
    <lineage>
        <taxon>Archaea</taxon>
        <taxon>Methanobacteriati</taxon>
        <taxon>Thermoplasmatota</taxon>
        <taxon>Thermoplasmata</taxon>
        <taxon>Methanomassiliicoccales</taxon>
        <taxon>Methanomethylophilaceae</taxon>
        <taxon>Methanomethylophilus</taxon>
    </lineage>
</organism>
<proteinExistence type="predicted"/>
<dbReference type="AlphaFoldDB" id="A0A3G3IEW8"/>
<name>A0A3G3IEW8_9ARCH</name>
<feature type="domain" description="4Fe-4S ferredoxin-type" evidence="5">
    <location>
        <begin position="97"/>
        <end position="126"/>
    </location>
</feature>
<dbReference type="PROSITE" id="PS51379">
    <property type="entry name" value="4FE4S_FER_2"/>
    <property type="match status" value="4"/>
</dbReference>